<dbReference type="InterPro" id="IPR009671">
    <property type="entry name" value="RraB_dom"/>
</dbReference>
<dbReference type="InterPro" id="IPR036701">
    <property type="entry name" value="RraB-like_sf"/>
</dbReference>
<dbReference type="RefSeq" id="WP_267739082.1">
    <property type="nucleotide sequence ID" value="NZ_CP113089.1"/>
</dbReference>
<dbReference type="Gene3D" id="3.30.70.970">
    <property type="entry name" value="RraB-like"/>
    <property type="match status" value="1"/>
</dbReference>
<accession>A0A9E8MJW8</accession>
<organism evidence="2 3">
    <name type="scientific">Microcella daejeonensis</name>
    <dbReference type="NCBI Taxonomy" id="2994971"/>
    <lineage>
        <taxon>Bacteria</taxon>
        <taxon>Bacillati</taxon>
        <taxon>Actinomycetota</taxon>
        <taxon>Actinomycetes</taxon>
        <taxon>Micrococcales</taxon>
        <taxon>Microbacteriaceae</taxon>
        <taxon>Microcella</taxon>
    </lineage>
</organism>
<evidence type="ECO:0000313" key="3">
    <source>
        <dbReference type="Proteomes" id="UP001164706"/>
    </source>
</evidence>
<sequence>MGDIGPHLTTNVEQYTQRIKMRDDVDAPREVEHFANFMNIKDARTAARQLEQLGFTVEVSRRRVVQAVLVARRMSTVDVETADAMVEQVFGVVEACRGDYDGWGAPIVRE</sequence>
<keyword evidence="3" id="KW-1185">Reference proteome</keyword>
<dbReference type="KEGG" id="mdb:OVN18_07560"/>
<gene>
    <name evidence="2" type="ORF">OVN18_07560</name>
</gene>
<dbReference type="AlphaFoldDB" id="A0A9E8MJW8"/>
<evidence type="ECO:0000259" key="1">
    <source>
        <dbReference type="Pfam" id="PF06877"/>
    </source>
</evidence>
<feature type="domain" description="Regulator of ribonuclease activity B" evidence="1">
    <location>
        <begin position="23"/>
        <end position="104"/>
    </location>
</feature>
<dbReference type="Proteomes" id="UP001164706">
    <property type="component" value="Chromosome"/>
</dbReference>
<proteinExistence type="predicted"/>
<evidence type="ECO:0000313" key="2">
    <source>
        <dbReference type="EMBL" id="WAB80432.1"/>
    </source>
</evidence>
<dbReference type="SUPFAM" id="SSF89946">
    <property type="entry name" value="Hypothetical protein VC0424"/>
    <property type="match status" value="1"/>
</dbReference>
<protein>
    <submittedName>
        <fullName evidence="2">Ribonuclease E inhibitor RraB</fullName>
    </submittedName>
</protein>
<name>A0A9E8MJW8_9MICO</name>
<reference evidence="2" key="1">
    <citation type="submission" date="2022-11" db="EMBL/GenBank/DDBJ databases">
        <title>Description of Microcella daejonensis nov. sp, isolated from riverside soil.</title>
        <authorList>
            <person name="Molina K.M."/>
            <person name="Kim S.B."/>
        </authorList>
    </citation>
    <scope>NUCLEOTIDE SEQUENCE</scope>
    <source>
        <strain evidence="2">MMS21-STM12</strain>
    </source>
</reference>
<dbReference type="EMBL" id="CP113089">
    <property type="protein sequence ID" value="WAB80432.1"/>
    <property type="molecule type" value="Genomic_DNA"/>
</dbReference>
<dbReference type="Pfam" id="PF06877">
    <property type="entry name" value="RraB"/>
    <property type="match status" value="1"/>
</dbReference>